<protein>
    <submittedName>
        <fullName evidence="1">Unnamed protein product</fullName>
    </submittedName>
</protein>
<dbReference type="AlphaFoldDB" id="A0A9W6XWE0"/>
<dbReference type="EMBL" id="BSXT01002000">
    <property type="protein sequence ID" value="GMF46641.1"/>
    <property type="molecule type" value="Genomic_DNA"/>
</dbReference>
<keyword evidence="2" id="KW-1185">Reference proteome</keyword>
<comment type="caution">
    <text evidence="1">The sequence shown here is derived from an EMBL/GenBank/DDBJ whole genome shotgun (WGS) entry which is preliminary data.</text>
</comment>
<accession>A0A9W6XWE0</accession>
<reference evidence="1" key="1">
    <citation type="submission" date="2023-04" db="EMBL/GenBank/DDBJ databases">
        <title>Phytophthora fragariaefolia NBRC 109709.</title>
        <authorList>
            <person name="Ichikawa N."/>
            <person name="Sato H."/>
            <person name="Tonouchi N."/>
        </authorList>
    </citation>
    <scope>NUCLEOTIDE SEQUENCE</scope>
    <source>
        <strain evidence="1">NBRC 109709</strain>
    </source>
</reference>
<name>A0A9W6XWE0_9STRA</name>
<sequence length="137" mass="15393">MNVFVSNDLSWRTCHLSPRRDAHPTCALQRIPKGILRMFGVSGLTVYLRSPAAKTGGLTVKWPGDGVPAKPKGLRQNKPGVLVRQQTNLRAPQEKRDRTGCSQQQAQRIRNNLRSLEESTHLSWWFHPDGESCALHS</sequence>
<gene>
    <name evidence="1" type="ORF">Pfra01_001725000</name>
</gene>
<organism evidence="1 2">
    <name type="scientific">Phytophthora fragariaefolia</name>
    <dbReference type="NCBI Taxonomy" id="1490495"/>
    <lineage>
        <taxon>Eukaryota</taxon>
        <taxon>Sar</taxon>
        <taxon>Stramenopiles</taxon>
        <taxon>Oomycota</taxon>
        <taxon>Peronosporomycetes</taxon>
        <taxon>Peronosporales</taxon>
        <taxon>Peronosporaceae</taxon>
        <taxon>Phytophthora</taxon>
    </lineage>
</organism>
<evidence type="ECO:0000313" key="1">
    <source>
        <dbReference type="EMBL" id="GMF46641.1"/>
    </source>
</evidence>
<evidence type="ECO:0000313" key="2">
    <source>
        <dbReference type="Proteomes" id="UP001165121"/>
    </source>
</evidence>
<dbReference type="Proteomes" id="UP001165121">
    <property type="component" value="Unassembled WGS sequence"/>
</dbReference>
<proteinExistence type="predicted"/>